<reference evidence="2" key="1">
    <citation type="submission" date="2021-02" db="EMBL/GenBank/DDBJ databases">
        <authorList>
            <person name="Syme A R."/>
            <person name="Syme A R."/>
            <person name="Moolhuijzen P."/>
        </authorList>
    </citation>
    <scope>NUCLEOTIDE SEQUENCE</scope>
    <source>
        <strain evidence="2">W1-1</strain>
    </source>
</reference>
<dbReference type="InterPro" id="IPR038883">
    <property type="entry name" value="AN11006-like"/>
</dbReference>
<dbReference type="Proteomes" id="UP000472372">
    <property type="component" value="Chromosome 1"/>
</dbReference>
<sequence length="178" mass="20329">MAPSTVAPAANETRESERESESDAEQEATLQVAAAHDHITQLNATNSPLLRLPAELRNQIYEYALGGHIFYFYTECSNEYPHDRFFHNDIALVYVCRQLNAETALLPYALNSFIYRYYGRDSAENFVHQRSLEQLRVMKSIRLLNSELGLQVSGNGMCIAEHFNHPDLYQPQEVSKSN</sequence>
<dbReference type="EMBL" id="HG992977">
    <property type="protein sequence ID" value="CAE7000757.1"/>
    <property type="molecule type" value="Genomic_DNA"/>
</dbReference>
<evidence type="ECO:0000256" key="1">
    <source>
        <dbReference type="SAM" id="MobiDB-lite"/>
    </source>
</evidence>
<name>A0A6S6VV17_9PLEO</name>
<evidence type="ECO:0000313" key="2">
    <source>
        <dbReference type="EMBL" id="CAE7000757.1"/>
    </source>
</evidence>
<feature type="compositionally biased region" description="Basic and acidic residues" evidence="1">
    <location>
        <begin position="12"/>
        <end position="21"/>
    </location>
</feature>
<accession>A0A6S6VV17</accession>
<dbReference type="PANTHER" id="PTHR42085">
    <property type="entry name" value="F-BOX DOMAIN-CONTAINING PROTEIN"/>
    <property type="match status" value="1"/>
</dbReference>
<proteinExistence type="predicted"/>
<gene>
    <name evidence="2" type="ORF">PTTW11_01136</name>
</gene>
<dbReference type="AlphaFoldDB" id="A0A6S6VV17"/>
<feature type="region of interest" description="Disordered" evidence="1">
    <location>
        <begin position="1"/>
        <end position="25"/>
    </location>
</feature>
<organism evidence="2 3">
    <name type="scientific">Pyrenophora teres f. teres</name>
    <dbReference type="NCBI Taxonomy" id="97479"/>
    <lineage>
        <taxon>Eukaryota</taxon>
        <taxon>Fungi</taxon>
        <taxon>Dikarya</taxon>
        <taxon>Ascomycota</taxon>
        <taxon>Pezizomycotina</taxon>
        <taxon>Dothideomycetes</taxon>
        <taxon>Pleosporomycetidae</taxon>
        <taxon>Pleosporales</taxon>
        <taxon>Pleosporineae</taxon>
        <taxon>Pleosporaceae</taxon>
        <taxon>Pyrenophora</taxon>
    </lineage>
</organism>
<protein>
    <submittedName>
        <fullName evidence="2">Uncharacterized protein</fullName>
    </submittedName>
</protein>
<dbReference type="PANTHER" id="PTHR42085:SF1">
    <property type="entry name" value="F-BOX DOMAIN-CONTAINING PROTEIN"/>
    <property type="match status" value="1"/>
</dbReference>
<evidence type="ECO:0000313" key="3">
    <source>
        <dbReference type="Proteomes" id="UP000472372"/>
    </source>
</evidence>